<feature type="domain" description="J" evidence="3">
    <location>
        <begin position="21"/>
        <end position="85"/>
    </location>
</feature>
<dbReference type="CDD" id="cd10747">
    <property type="entry name" value="DnaJ_C"/>
    <property type="match status" value="1"/>
</dbReference>
<accession>A0A5K3F4D9</accession>
<dbReference type="CDD" id="cd06257">
    <property type="entry name" value="DnaJ"/>
    <property type="match status" value="1"/>
</dbReference>
<dbReference type="InterPro" id="IPR002939">
    <property type="entry name" value="DnaJ_C"/>
</dbReference>
<dbReference type="Pfam" id="PF01556">
    <property type="entry name" value="DnaJ_C"/>
    <property type="match status" value="1"/>
</dbReference>
<dbReference type="SMART" id="SM00271">
    <property type="entry name" value="DnaJ"/>
    <property type="match status" value="1"/>
</dbReference>
<protein>
    <submittedName>
        <fullName evidence="4">DnaJ_C domain-containing protein</fullName>
    </submittedName>
</protein>
<proteinExistence type="predicted"/>
<name>A0A5K3F4D9_MESCO</name>
<feature type="chain" id="PRO_5024462864" evidence="2">
    <location>
        <begin position="20"/>
        <end position="390"/>
    </location>
</feature>
<keyword evidence="1 2" id="KW-0732">Signal</keyword>
<dbReference type="PROSITE" id="PS50076">
    <property type="entry name" value="DNAJ_2"/>
    <property type="match status" value="1"/>
</dbReference>
<organism evidence="4">
    <name type="scientific">Mesocestoides corti</name>
    <name type="common">Flatworm</name>
    <dbReference type="NCBI Taxonomy" id="53468"/>
    <lineage>
        <taxon>Eukaryota</taxon>
        <taxon>Metazoa</taxon>
        <taxon>Spiralia</taxon>
        <taxon>Lophotrochozoa</taxon>
        <taxon>Platyhelminthes</taxon>
        <taxon>Cestoda</taxon>
        <taxon>Eucestoda</taxon>
        <taxon>Cyclophyllidea</taxon>
        <taxon>Mesocestoididae</taxon>
        <taxon>Mesocestoides</taxon>
    </lineage>
</organism>
<dbReference type="InterPro" id="IPR001623">
    <property type="entry name" value="DnaJ_domain"/>
</dbReference>
<dbReference type="SUPFAM" id="SSF49493">
    <property type="entry name" value="HSP40/DnaJ peptide-binding domain"/>
    <property type="match status" value="2"/>
</dbReference>
<dbReference type="GO" id="GO:0006457">
    <property type="term" value="P:protein folding"/>
    <property type="evidence" value="ECO:0007669"/>
    <property type="project" value="InterPro"/>
</dbReference>
<dbReference type="PANTHER" id="PTHR44298:SF1">
    <property type="entry name" value="DNAJ HOMOLOG SUBFAMILY B MEMBER 11"/>
    <property type="match status" value="1"/>
</dbReference>
<dbReference type="Gene3D" id="2.60.260.20">
    <property type="entry name" value="Urease metallochaperone UreE, N-terminal domain"/>
    <property type="match status" value="2"/>
</dbReference>
<dbReference type="PROSITE" id="PS00636">
    <property type="entry name" value="DNAJ_1"/>
    <property type="match status" value="1"/>
</dbReference>
<dbReference type="PRINTS" id="PR00625">
    <property type="entry name" value="JDOMAIN"/>
</dbReference>
<feature type="signal peptide" evidence="2">
    <location>
        <begin position="1"/>
        <end position="19"/>
    </location>
</feature>
<evidence type="ECO:0000256" key="2">
    <source>
        <dbReference type="SAM" id="SignalP"/>
    </source>
</evidence>
<dbReference type="InterPro" id="IPR008971">
    <property type="entry name" value="HSP40/DnaJ_pept-bd"/>
</dbReference>
<reference evidence="4" key="1">
    <citation type="submission" date="2019-11" db="UniProtKB">
        <authorList>
            <consortium name="WormBaseParasite"/>
        </authorList>
    </citation>
    <scope>IDENTIFICATION</scope>
</reference>
<dbReference type="InterPro" id="IPR051736">
    <property type="entry name" value="DnaJ-B11-like"/>
</dbReference>
<dbReference type="Pfam" id="PF00226">
    <property type="entry name" value="DnaJ"/>
    <property type="match status" value="1"/>
</dbReference>
<dbReference type="WBParaSite" id="MCU_005363-RA">
    <property type="protein sequence ID" value="MCU_005363-RA"/>
    <property type="gene ID" value="MCU_005363"/>
</dbReference>
<sequence>MYLVGFLALLALLPRVILCQNLYEHLEITSSATNTDIKRAYRRLAKKYHPDKNSDPDTEKKFKEISFAYECLSDPDKRRRYDAGQGRKACENDGGDGFPDFGFSSVFSSMFGGGSNMHQNEGGLRGADVLMDLPVTLTELYNGEFVDIVRSRPVKKSKPGTRECNCHMEMKTQYLGPGRFQMVQQRVCSECPNFEFITEDRQVEVEIEPGMPDGYTFSFPGEGEPHPDGDNGDLKFIIRQQAHHIFHRRGDDLFTNVSISLTDALVGFAFELTHLDGHKVVLKRTEVTWPGAVMVVANEGLPNYENKNKKGSLIVTFDVVFPRNRALTASEIETVKSIFGEGSETSKTSVTYGVPGNRPTGLDEGRTGPIVYNGFLLKSAAAKHLTNVIS</sequence>
<dbReference type="InterPro" id="IPR036869">
    <property type="entry name" value="J_dom_sf"/>
</dbReference>
<dbReference type="InterPro" id="IPR018253">
    <property type="entry name" value="DnaJ_domain_CS"/>
</dbReference>
<dbReference type="GO" id="GO:0005783">
    <property type="term" value="C:endoplasmic reticulum"/>
    <property type="evidence" value="ECO:0007669"/>
    <property type="project" value="TreeGrafter"/>
</dbReference>
<dbReference type="AlphaFoldDB" id="A0A5K3F4D9"/>
<evidence type="ECO:0000256" key="1">
    <source>
        <dbReference type="ARBA" id="ARBA00022729"/>
    </source>
</evidence>
<dbReference type="Gene3D" id="1.10.287.110">
    <property type="entry name" value="DnaJ domain"/>
    <property type="match status" value="1"/>
</dbReference>
<dbReference type="FunFam" id="2.60.260.20:FF:000013">
    <property type="entry name" value="DnaJ subfamily B member 11"/>
    <property type="match status" value="1"/>
</dbReference>
<dbReference type="PANTHER" id="PTHR44298">
    <property type="entry name" value="DNAJ HOMOLOG SUBFAMILY B MEMBER 11"/>
    <property type="match status" value="1"/>
</dbReference>
<evidence type="ECO:0000313" key="4">
    <source>
        <dbReference type="WBParaSite" id="MCU_005363-RA"/>
    </source>
</evidence>
<dbReference type="SUPFAM" id="SSF46565">
    <property type="entry name" value="Chaperone J-domain"/>
    <property type="match status" value="1"/>
</dbReference>
<evidence type="ECO:0000259" key="3">
    <source>
        <dbReference type="PROSITE" id="PS50076"/>
    </source>
</evidence>
<dbReference type="GO" id="GO:0051082">
    <property type="term" value="F:unfolded protein binding"/>
    <property type="evidence" value="ECO:0007669"/>
    <property type="project" value="InterPro"/>
</dbReference>
<dbReference type="GO" id="GO:0051787">
    <property type="term" value="F:misfolded protein binding"/>
    <property type="evidence" value="ECO:0007669"/>
    <property type="project" value="TreeGrafter"/>
</dbReference>